<sequence>MPDFTIETTYHLPIFRHRTFAAETLEAACRAAIEDDNWDIAEKDHESPGEVHVTAVWGGTHSAYTGPSIPVPSQFDEAVERRARHFEILLGLLKIFFDDAQAARPPSPDWLTRSAWEIARGGAILGRAPDPDQPVDPPKASHILARLQEDQVRNAIAEVLDVDRSFGALSVAAVTDDEIHAACLDIAITMDLSDVVGNAEFQSALAAIRAAHRRLYPD</sequence>
<dbReference type="EMBL" id="HG938354">
    <property type="protein sequence ID" value="CDN51463.1"/>
    <property type="molecule type" value="Genomic_DNA"/>
</dbReference>
<protein>
    <submittedName>
        <fullName evidence="1">Uncharacterized protein</fullName>
    </submittedName>
</protein>
<dbReference type="eggNOG" id="ENOG5032R1H">
    <property type="taxonomic scope" value="Bacteria"/>
</dbReference>
<keyword evidence="1" id="KW-0614">Plasmid</keyword>
<dbReference type="GeneID" id="24259803"/>
<dbReference type="PATRIC" id="fig|1028800.3.peg.5412"/>
<dbReference type="Proteomes" id="UP000028181">
    <property type="component" value="Plasmid pHAMBI540a"/>
</dbReference>
<organism evidence="1 2">
    <name type="scientific">Neorhizobium galegae bv. orientalis str. HAMBI 540</name>
    <dbReference type="NCBI Taxonomy" id="1028800"/>
    <lineage>
        <taxon>Bacteria</taxon>
        <taxon>Pseudomonadati</taxon>
        <taxon>Pseudomonadota</taxon>
        <taxon>Alphaproteobacteria</taxon>
        <taxon>Hyphomicrobiales</taxon>
        <taxon>Rhizobiaceae</taxon>
        <taxon>Rhizobium/Agrobacterium group</taxon>
        <taxon>Neorhizobium</taxon>
    </lineage>
</organism>
<evidence type="ECO:0000313" key="2">
    <source>
        <dbReference type="Proteomes" id="UP000028181"/>
    </source>
</evidence>
<geneLocation type="plasmid" evidence="2">
    <name>II</name>
</geneLocation>
<name>A0A068SZ72_NEOGA</name>
<accession>A0A068SZ72</accession>
<dbReference type="RefSeq" id="WP_041364931.1">
    <property type="nucleotide sequence ID" value="NZ_HG938354.1"/>
</dbReference>
<proteinExistence type="predicted"/>
<dbReference type="HOGENOM" id="CLU_1270291_0_0_5"/>
<dbReference type="AlphaFoldDB" id="A0A068SZ72"/>
<keyword evidence="2" id="KW-1185">Reference proteome</keyword>
<reference evidence="2" key="1">
    <citation type="journal article" date="2014" name="BMC Genomics">
        <title>Genome sequencing of two Neorhizobium galegae strains reveals a noeT gene responsible for the unusual acetylation of the nodulation factors.</title>
        <authorList>
            <person name="Osterman J."/>
            <person name="Marsh J."/>
            <person name="Laine P.K."/>
            <person name="Zeng Z."/>
            <person name="Alatalo E."/>
            <person name="Sullivan J.T."/>
            <person name="Young J.P."/>
            <person name="Thomas-Oates J."/>
            <person name="Paulin L."/>
            <person name="Lindstrom K."/>
        </authorList>
    </citation>
    <scope>NUCLEOTIDE SEQUENCE [LARGE SCALE GENOMIC DNA]</scope>
    <source>
        <strain evidence="2">HAMBI 540</strain>
    </source>
</reference>
<dbReference type="KEGG" id="ngg:RG540_PA07870"/>
<dbReference type="OrthoDB" id="7375416at2"/>
<gene>
    <name evidence="1" type="ORF">RG540_PA07870</name>
</gene>
<evidence type="ECO:0000313" key="1">
    <source>
        <dbReference type="EMBL" id="CDN51463.1"/>
    </source>
</evidence>